<sequence>MTLCCGGVDQSAAVVQSKRTLGIGSLSTSVCAPHCCSSATKELSLVATRLKHTSHRWNNAVVIGGGEDRIRLSWNSRRGQSFGDEWSLCSVSVALFTPDERDWERSVCVCSAAGRAESPVFPSDKKEKVSSLHFQTVDLNFTTRLPLIAPSLSSLVVF</sequence>
<protein>
    <submittedName>
        <fullName evidence="1">Uncharacterized protein</fullName>
    </submittedName>
</protein>
<dbReference type="Proteomes" id="UP000438429">
    <property type="component" value="Unassembled WGS sequence"/>
</dbReference>
<gene>
    <name evidence="1" type="ORF">F2P81_000739</name>
</gene>
<organism evidence="1 2">
    <name type="scientific">Scophthalmus maximus</name>
    <name type="common">Turbot</name>
    <name type="synonym">Psetta maxima</name>
    <dbReference type="NCBI Taxonomy" id="52904"/>
    <lineage>
        <taxon>Eukaryota</taxon>
        <taxon>Metazoa</taxon>
        <taxon>Chordata</taxon>
        <taxon>Craniata</taxon>
        <taxon>Vertebrata</taxon>
        <taxon>Euteleostomi</taxon>
        <taxon>Actinopterygii</taxon>
        <taxon>Neopterygii</taxon>
        <taxon>Teleostei</taxon>
        <taxon>Neoteleostei</taxon>
        <taxon>Acanthomorphata</taxon>
        <taxon>Carangaria</taxon>
        <taxon>Pleuronectiformes</taxon>
        <taxon>Pleuronectoidei</taxon>
        <taxon>Scophthalmidae</taxon>
        <taxon>Scophthalmus</taxon>
    </lineage>
</organism>
<evidence type="ECO:0000313" key="2">
    <source>
        <dbReference type="Proteomes" id="UP000438429"/>
    </source>
</evidence>
<accession>A0A6A4THT5</accession>
<evidence type="ECO:0000313" key="1">
    <source>
        <dbReference type="EMBL" id="KAF0047106.1"/>
    </source>
</evidence>
<dbReference type="AlphaFoldDB" id="A0A6A4THT5"/>
<reference evidence="1 2" key="1">
    <citation type="submission" date="2019-06" db="EMBL/GenBank/DDBJ databases">
        <title>Draft genomes of female and male turbot (Scophthalmus maximus).</title>
        <authorList>
            <person name="Xu H."/>
            <person name="Xu X.-W."/>
            <person name="Shao C."/>
            <person name="Chen S."/>
        </authorList>
    </citation>
    <scope>NUCLEOTIDE SEQUENCE [LARGE SCALE GENOMIC DNA]</scope>
    <source>
        <strain evidence="1">Ysfricsl-2016a</strain>
        <tissue evidence="1">Blood</tissue>
    </source>
</reference>
<name>A0A6A4THT5_SCOMX</name>
<dbReference type="EMBL" id="VEVO01000001">
    <property type="protein sequence ID" value="KAF0047106.1"/>
    <property type="molecule type" value="Genomic_DNA"/>
</dbReference>
<proteinExistence type="predicted"/>
<comment type="caution">
    <text evidence="1">The sequence shown here is derived from an EMBL/GenBank/DDBJ whole genome shotgun (WGS) entry which is preliminary data.</text>
</comment>